<feature type="transmembrane region" description="Helical" evidence="7">
    <location>
        <begin position="249"/>
        <end position="272"/>
    </location>
</feature>
<gene>
    <name evidence="9" type="ORF">GCM10023315_29120</name>
</gene>
<feature type="domain" description="Acyltransferase 3" evidence="8">
    <location>
        <begin position="12"/>
        <end position="336"/>
    </location>
</feature>
<feature type="transmembrane region" description="Helical" evidence="7">
    <location>
        <begin position="86"/>
        <end position="103"/>
    </location>
</feature>
<comment type="subcellular location">
    <subcellularLocation>
        <location evidence="1">Cell membrane</location>
        <topology evidence="1">Multi-pass membrane protein</topology>
    </subcellularLocation>
</comment>
<feature type="transmembrane region" description="Helical" evidence="7">
    <location>
        <begin position="284"/>
        <end position="306"/>
    </location>
</feature>
<keyword evidence="3" id="KW-1003">Cell membrane</keyword>
<comment type="similarity">
    <text evidence="2">Belongs to the acyltransferase 3 family.</text>
</comment>
<evidence type="ECO:0000256" key="1">
    <source>
        <dbReference type="ARBA" id="ARBA00004651"/>
    </source>
</evidence>
<feature type="transmembrane region" description="Helical" evidence="7">
    <location>
        <begin position="184"/>
        <end position="203"/>
    </location>
</feature>
<evidence type="ECO:0000313" key="9">
    <source>
        <dbReference type="EMBL" id="GAA4976497.1"/>
    </source>
</evidence>
<feature type="transmembrane region" description="Helical" evidence="7">
    <location>
        <begin position="44"/>
        <end position="65"/>
    </location>
</feature>
<reference evidence="10" key="1">
    <citation type="journal article" date="2019" name="Int. J. Syst. Evol. Microbiol.">
        <title>The Global Catalogue of Microorganisms (GCM) 10K type strain sequencing project: providing services to taxonomists for standard genome sequencing and annotation.</title>
        <authorList>
            <consortium name="The Broad Institute Genomics Platform"/>
            <consortium name="The Broad Institute Genome Sequencing Center for Infectious Disease"/>
            <person name="Wu L."/>
            <person name="Ma J."/>
        </authorList>
    </citation>
    <scope>NUCLEOTIDE SEQUENCE [LARGE SCALE GENOMIC DNA]</scope>
    <source>
        <strain evidence="10">JCM 18287</strain>
    </source>
</reference>
<protein>
    <submittedName>
        <fullName evidence="9">Acyltransferase family protein</fullName>
    </submittedName>
</protein>
<comment type="caution">
    <text evidence="9">The sequence shown here is derived from an EMBL/GenBank/DDBJ whole genome shotgun (WGS) entry which is preliminary data.</text>
</comment>
<sequence>MSKVEHKKHVKILDIAKGFSIILMTLVHYPFIQVDNIYPNLNFLVDNVLMIFVVPIFIFISGYLIRDKLSFKAYFFIKVDGLIKPLMGFLLCLTVLNILLYIISSDEVSINGMTKYVNALLSVFIYGNLGFVNYALWFVGALFLGLIVLKGSLVSLSLKKPLRYLFLVFIGLMLLVLINTRIEFYYLSYVPIFFTFLVLGYSFKKISDRHLNGVSFFHSKIMIIFPVLFLISCFVLNEFEIRTDLDIFLFVFNYHYLLLLSIAGIFSVFFFCRYLEKIPYLNKALVECSKASFFILGFHVFILDVYRLMFNLNVYNPFLHFVLFVLNILMCYIIYRIATQIPFIRLLFVPLKRIDLFKNEMRLIKYKPINRLIPSEIINLN</sequence>
<dbReference type="Proteomes" id="UP001501692">
    <property type="component" value="Unassembled WGS sequence"/>
</dbReference>
<evidence type="ECO:0000313" key="10">
    <source>
        <dbReference type="Proteomes" id="UP001501692"/>
    </source>
</evidence>
<evidence type="ECO:0000256" key="4">
    <source>
        <dbReference type="ARBA" id="ARBA00022692"/>
    </source>
</evidence>
<keyword evidence="5 7" id="KW-1133">Transmembrane helix</keyword>
<dbReference type="PANTHER" id="PTHR40074:SF2">
    <property type="entry name" value="O-ACETYLTRANSFERASE WECH"/>
    <property type="match status" value="1"/>
</dbReference>
<accession>A0ABP9HRS8</accession>
<feature type="transmembrane region" description="Helical" evidence="7">
    <location>
        <begin position="12"/>
        <end position="32"/>
    </location>
</feature>
<dbReference type="GO" id="GO:0016746">
    <property type="term" value="F:acyltransferase activity"/>
    <property type="evidence" value="ECO:0007669"/>
    <property type="project" value="UniProtKB-KW"/>
</dbReference>
<proteinExistence type="inferred from homology"/>
<feature type="transmembrane region" description="Helical" evidence="7">
    <location>
        <begin position="123"/>
        <end position="149"/>
    </location>
</feature>
<evidence type="ECO:0000256" key="6">
    <source>
        <dbReference type="ARBA" id="ARBA00023136"/>
    </source>
</evidence>
<feature type="transmembrane region" description="Helical" evidence="7">
    <location>
        <begin position="318"/>
        <end position="338"/>
    </location>
</feature>
<keyword evidence="10" id="KW-1185">Reference proteome</keyword>
<keyword evidence="6 7" id="KW-0472">Membrane</keyword>
<keyword evidence="9" id="KW-0012">Acyltransferase</keyword>
<dbReference type="Pfam" id="PF01757">
    <property type="entry name" value="Acyl_transf_3"/>
    <property type="match status" value="1"/>
</dbReference>
<evidence type="ECO:0000259" key="8">
    <source>
        <dbReference type="Pfam" id="PF01757"/>
    </source>
</evidence>
<name>A0ABP9HRS8_9FLAO</name>
<keyword evidence="9" id="KW-0808">Transferase</keyword>
<evidence type="ECO:0000256" key="7">
    <source>
        <dbReference type="SAM" id="Phobius"/>
    </source>
</evidence>
<evidence type="ECO:0000256" key="3">
    <source>
        <dbReference type="ARBA" id="ARBA00022475"/>
    </source>
</evidence>
<evidence type="ECO:0000256" key="5">
    <source>
        <dbReference type="ARBA" id="ARBA00022989"/>
    </source>
</evidence>
<feature type="transmembrane region" description="Helical" evidence="7">
    <location>
        <begin position="161"/>
        <end position="178"/>
    </location>
</feature>
<dbReference type="RefSeq" id="WP_345170204.1">
    <property type="nucleotide sequence ID" value="NZ_BAABJK010000011.1"/>
</dbReference>
<dbReference type="PANTHER" id="PTHR40074">
    <property type="entry name" value="O-ACETYLTRANSFERASE WECH"/>
    <property type="match status" value="1"/>
</dbReference>
<evidence type="ECO:0000256" key="2">
    <source>
        <dbReference type="ARBA" id="ARBA00007400"/>
    </source>
</evidence>
<dbReference type="EMBL" id="BAABJK010000011">
    <property type="protein sequence ID" value="GAA4976497.1"/>
    <property type="molecule type" value="Genomic_DNA"/>
</dbReference>
<feature type="transmembrane region" description="Helical" evidence="7">
    <location>
        <begin position="215"/>
        <end position="237"/>
    </location>
</feature>
<keyword evidence="4 7" id="KW-0812">Transmembrane</keyword>
<organism evidence="9 10">
    <name type="scientific">Algibacter aquimarinus</name>
    <dbReference type="NCBI Taxonomy" id="1136748"/>
    <lineage>
        <taxon>Bacteria</taxon>
        <taxon>Pseudomonadati</taxon>
        <taxon>Bacteroidota</taxon>
        <taxon>Flavobacteriia</taxon>
        <taxon>Flavobacteriales</taxon>
        <taxon>Flavobacteriaceae</taxon>
        <taxon>Algibacter</taxon>
    </lineage>
</organism>
<dbReference type="InterPro" id="IPR002656">
    <property type="entry name" value="Acyl_transf_3_dom"/>
</dbReference>